<dbReference type="Proteomes" id="UP000009022">
    <property type="component" value="Unassembled WGS sequence"/>
</dbReference>
<dbReference type="GeneID" id="6756831"/>
<accession>B3S5M4</accession>
<name>B3S5M4_TRIAD</name>
<evidence type="ECO:0000313" key="3">
    <source>
        <dbReference type="Proteomes" id="UP000009022"/>
    </source>
</evidence>
<dbReference type="AlphaFoldDB" id="B3S5M4"/>
<feature type="chain" id="PRO_5002797353" evidence="1">
    <location>
        <begin position="23"/>
        <end position="160"/>
    </location>
</feature>
<proteinExistence type="predicted"/>
<dbReference type="EMBL" id="DS985251">
    <property type="protein sequence ID" value="EDV21868.1"/>
    <property type="molecule type" value="Genomic_DNA"/>
</dbReference>
<evidence type="ECO:0000256" key="1">
    <source>
        <dbReference type="SAM" id="SignalP"/>
    </source>
</evidence>
<dbReference type="CTD" id="6756831"/>
<evidence type="ECO:0000313" key="2">
    <source>
        <dbReference type="EMBL" id="EDV21868.1"/>
    </source>
</evidence>
<dbReference type="InParanoid" id="B3S5M4"/>
<reference evidence="2 3" key="1">
    <citation type="journal article" date="2008" name="Nature">
        <title>The Trichoplax genome and the nature of placozoans.</title>
        <authorList>
            <person name="Srivastava M."/>
            <person name="Begovic E."/>
            <person name="Chapman J."/>
            <person name="Putnam N.H."/>
            <person name="Hellsten U."/>
            <person name="Kawashima T."/>
            <person name="Kuo A."/>
            <person name="Mitros T."/>
            <person name="Salamov A."/>
            <person name="Carpenter M.L."/>
            <person name="Signorovitch A.Y."/>
            <person name="Moreno M.A."/>
            <person name="Kamm K."/>
            <person name="Grimwood J."/>
            <person name="Schmutz J."/>
            <person name="Shapiro H."/>
            <person name="Grigoriev I.V."/>
            <person name="Buss L.W."/>
            <person name="Schierwater B."/>
            <person name="Dellaporta S.L."/>
            <person name="Rokhsar D.S."/>
        </authorList>
    </citation>
    <scope>NUCLEOTIDE SEQUENCE [LARGE SCALE GENOMIC DNA]</scope>
    <source>
        <strain evidence="2 3">Grell-BS-1999</strain>
    </source>
</reference>
<keyword evidence="3" id="KW-1185">Reference proteome</keyword>
<feature type="signal peptide" evidence="1">
    <location>
        <begin position="1"/>
        <end position="22"/>
    </location>
</feature>
<protein>
    <submittedName>
        <fullName evidence="2">Uncharacterized protein</fullName>
    </submittedName>
</protein>
<gene>
    <name evidence="2" type="ORF">TRIADDRAFT_59517</name>
</gene>
<dbReference type="HOGENOM" id="CLU_1654407_0_0_1"/>
<keyword evidence="1" id="KW-0732">Signal</keyword>
<dbReference type="KEGG" id="tad:TRIADDRAFT_59517"/>
<organism evidence="2 3">
    <name type="scientific">Trichoplax adhaerens</name>
    <name type="common">Trichoplax reptans</name>
    <dbReference type="NCBI Taxonomy" id="10228"/>
    <lineage>
        <taxon>Eukaryota</taxon>
        <taxon>Metazoa</taxon>
        <taxon>Placozoa</taxon>
        <taxon>Uniplacotomia</taxon>
        <taxon>Trichoplacea</taxon>
        <taxon>Trichoplacidae</taxon>
        <taxon>Trichoplax</taxon>
    </lineage>
</organism>
<sequence>MKALIILAYAIFFLHQASLSHASLATINGPHDKEKHANYDENYLINGEFNVEDISSLEDSLAHNANDQDIAQDDLLADDDRLAEEATEKHHWIRRRRRRRRRRHYLSWPSIRHFGRPIPTSSLPGHLYNVFISRRRRYRPSDGSNHYFRGRYYFNRRKYH</sequence>
<dbReference type="RefSeq" id="XP_002115505.1">
    <property type="nucleotide sequence ID" value="XM_002115469.1"/>
</dbReference>